<comment type="catalytic activity">
    <reaction evidence="6">
        <text>L-proline + NAD(+) = (S)-1-pyrroline-5-carboxylate + NADH + 2 H(+)</text>
        <dbReference type="Rhea" id="RHEA:14105"/>
        <dbReference type="ChEBI" id="CHEBI:15378"/>
        <dbReference type="ChEBI" id="CHEBI:17388"/>
        <dbReference type="ChEBI" id="CHEBI:57540"/>
        <dbReference type="ChEBI" id="CHEBI:57945"/>
        <dbReference type="ChEBI" id="CHEBI:60039"/>
        <dbReference type="EC" id="1.5.1.2"/>
    </reaction>
</comment>
<keyword evidence="4 6" id="KW-0560">Oxidoreductase</keyword>
<dbReference type="FunFam" id="1.10.3730.10:FF:000001">
    <property type="entry name" value="Pyrroline-5-carboxylate reductase"/>
    <property type="match status" value="1"/>
</dbReference>
<comment type="function">
    <text evidence="5 6">Catalyzes the reduction of 1-pyrroline-5-carboxylate (PCA) to L-proline.</text>
</comment>
<evidence type="ECO:0000256" key="2">
    <source>
        <dbReference type="ARBA" id="ARBA00022650"/>
    </source>
</evidence>
<evidence type="ECO:0000313" key="12">
    <source>
        <dbReference type="EMBL" id="KRO15997.1"/>
    </source>
</evidence>
<accession>A0A0R2MW08</accession>
<comment type="subcellular location">
    <subcellularLocation>
        <location evidence="6">Cytoplasm</location>
    </subcellularLocation>
</comment>
<dbReference type="Pfam" id="PF14748">
    <property type="entry name" value="P5CR_dimer"/>
    <property type="match status" value="1"/>
</dbReference>
<gene>
    <name evidence="6" type="primary">proC</name>
    <name evidence="12" type="ORF">IV56_GL001996</name>
</gene>
<dbReference type="Proteomes" id="UP000050969">
    <property type="component" value="Unassembled WGS sequence"/>
</dbReference>
<evidence type="ECO:0000256" key="7">
    <source>
        <dbReference type="NCBIfam" id="TIGR00112"/>
    </source>
</evidence>
<comment type="catalytic activity">
    <reaction evidence="6 9">
        <text>L-proline + NADP(+) = (S)-1-pyrroline-5-carboxylate + NADPH + 2 H(+)</text>
        <dbReference type="Rhea" id="RHEA:14109"/>
        <dbReference type="ChEBI" id="CHEBI:15378"/>
        <dbReference type="ChEBI" id="CHEBI:17388"/>
        <dbReference type="ChEBI" id="CHEBI:57783"/>
        <dbReference type="ChEBI" id="CHEBI:58349"/>
        <dbReference type="ChEBI" id="CHEBI:60039"/>
        <dbReference type="EC" id="1.5.1.2"/>
    </reaction>
</comment>
<dbReference type="InterPro" id="IPR008927">
    <property type="entry name" value="6-PGluconate_DH-like_C_sf"/>
</dbReference>
<evidence type="ECO:0000313" key="13">
    <source>
        <dbReference type="Proteomes" id="UP000050969"/>
    </source>
</evidence>
<reference evidence="12 13" key="1">
    <citation type="journal article" date="2015" name="Genome Announc.">
        <title>Expanding the biotechnology potential of lactobacilli through comparative genomics of 213 strains and associated genera.</title>
        <authorList>
            <person name="Sun Z."/>
            <person name="Harris H.M."/>
            <person name="McCann A."/>
            <person name="Guo C."/>
            <person name="Argimon S."/>
            <person name="Zhang W."/>
            <person name="Yang X."/>
            <person name="Jeffery I.B."/>
            <person name="Cooney J.C."/>
            <person name="Kagawa T.F."/>
            <person name="Liu W."/>
            <person name="Song Y."/>
            <person name="Salvetti E."/>
            <person name="Wrobel A."/>
            <person name="Rasinkangas P."/>
            <person name="Parkhill J."/>
            <person name="Rea M.C."/>
            <person name="O'Sullivan O."/>
            <person name="Ritari J."/>
            <person name="Douillard F.P."/>
            <person name="Paul Ross R."/>
            <person name="Yang R."/>
            <person name="Briner A.E."/>
            <person name="Felis G.E."/>
            <person name="de Vos W.M."/>
            <person name="Barrangou R."/>
            <person name="Klaenhammer T.R."/>
            <person name="Caufield P.W."/>
            <person name="Cui Y."/>
            <person name="Zhang H."/>
            <person name="O'Toole P.W."/>
        </authorList>
    </citation>
    <scope>NUCLEOTIDE SEQUENCE [LARGE SCALE GENOMIC DNA]</scope>
    <source>
        <strain evidence="12 13">DSM 24301</strain>
    </source>
</reference>
<proteinExistence type="inferred from homology"/>
<comment type="pathway">
    <text evidence="6 9">Amino-acid biosynthesis; L-proline biosynthesis; L-proline from L-glutamate 5-semialdehyde: step 1/1.</text>
</comment>
<dbReference type="GO" id="GO:0055129">
    <property type="term" value="P:L-proline biosynthetic process"/>
    <property type="evidence" value="ECO:0007669"/>
    <property type="project" value="UniProtKB-UniRule"/>
</dbReference>
<evidence type="ECO:0000256" key="6">
    <source>
        <dbReference type="HAMAP-Rule" id="MF_01925"/>
    </source>
</evidence>
<dbReference type="SUPFAM" id="SSF51735">
    <property type="entry name" value="NAD(P)-binding Rossmann-fold domains"/>
    <property type="match status" value="1"/>
</dbReference>
<sequence>MKIGFIGAGNMAQAMINGWLKQKTVAATDILIHGGNPAHYQPFADESGVVALDSNQAVAEQADLLVLAVKPMMASDIFEEVTDILQKRQIPVVSIMSGVSLLQMEGYLNDRDYPLIRIMPNLNVAINAGMTAYAANATAQSAVPEVVALLDALGASIALPEADFSTFVALAGSSPAFIYLFIDALSRAGVKHGLTKDAATKIAAQALVGSGQMVLASSESPFDLIDKVSSPGGTTVAGVLAMEAAGFMTSVVAGVDATIAKDQETEE</sequence>
<keyword evidence="6 9" id="KW-0028">Amino-acid biosynthesis</keyword>
<comment type="caution">
    <text evidence="12">The sequence shown here is derived from an EMBL/GenBank/DDBJ whole genome shotgun (WGS) entry which is preliminary data.</text>
</comment>
<dbReference type="SUPFAM" id="SSF48179">
    <property type="entry name" value="6-phosphogluconate dehydrogenase C-terminal domain-like"/>
    <property type="match status" value="1"/>
</dbReference>
<evidence type="ECO:0000256" key="5">
    <source>
        <dbReference type="ARBA" id="ARBA00058118"/>
    </source>
</evidence>
<dbReference type="PATRIC" id="fig|1293598.4.peg.2082"/>
<dbReference type="InterPro" id="IPR053790">
    <property type="entry name" value="P5CR-like_CS"/>
</dbReference>
<dbReference type="OrthoDB" id="9805754at2"/>
<dbReference type="HAMAP" id="MF_01925">
    <property type="entry name" value="P5C_reductase"/>
    <property type="match status" value="1"/>
</dbReference>
<dbReference type="InterPro" id="IPR000304">
    <property type="entry name" value="Pyrroline-COOH_reductase"/>
</dbReference>
<keyword evidence="3 6" id="KW-0521">NADP</keyword>
<evidence type="ECO:0000259" key="10">
    <source>
        <dbReference type="Pfam" id="PF03807"/>
    </source>
</evidence>
<protein>
    <recommendedName>
        <fullName evidence="6 7">Pyrroline-5-carboxylate reductase</fullName>
        <shortName evidence="6">P5C reductase</shortName>
        <shortName evidence="6">P5CR</shortName>
        <ecNumber evidence="6 7">1.5.1.2</ecNumber>
    </recommendedName>
    <alternativeName>
        <fullName evidence="6">PCA reductase</fullName>
    </alternativeName>
</protein>
<dbReference type="UniPathway" id="UPA00098">
    <property type="reaction ID" value="UER00361"/>
</dbReference>
<dbReference type="InterPro" id="IPR036291">
    <property type="entry name" value="NAD(P)-bd_dom_sf"/>
</dbReference>
<dbReference type="PANTHER" id="PTHR11645:SF0">
    <property type="entry name" value="PYRROLINE-5-CARBOXYLATE REDUCTASE 3"/>
    <property type="match status" value="1"/>
</dbReference>
<keyword evidence="2 6" id="KW-0641">Proline biosynthesis</keyword>
<dbReference type="GO" id="GO:0004735">
    <property type="term" value="F:pyrroline-5-carboxylate reductase activity"/>
    <property type="evidence" value="ECO:0007669"/>
    <property type="project" value="UniProtKB-UniRule"/>
</dbReference>
<dbReference type="InterPro" id="IPR029036">
    <property type="entry name" value="P5CR_dimer"/>
</dbReference>
<name>A0A0R2MW08_9LACO</name>
<dbReference type="AlphaFoldDB" id="A0A0R2MW08"/>
<dbReference type="PANTHER" id="PTHR11645">
    <property type="entry name" value="PYRROLINE-5-CARBOXYLATE REDUCTASE"/>
    <property type="match status" value="1"/>
</dbReference>
<dbReference type="PROSITE" id="PS00521">
    <property type="entry name" value="P5CR"/>
    <property type="match status" value="1"/>
</dbReference>
<comment type="similarity">
    <text evidence="1 6 9">Belongs to the pyrroline-5-carboxylate reductase family.</text>
</comment>
<dbReference type="RefSeq" id="WP_054778070.1">
    <property type="nucleotide sequence ID" value="NZ_BBBX01000029.1"/>
</dbReference>
<dbReference type="PIRSF" id="PIRSF000193">
    <property type="entry name" value="Pyrrol-5-carb_rd"/>
    <property type="match status" value="1"/>
</dbReference>
<evidence type="ECO:0000256" key="1">
    <source>
        <dbReference type="ARBA" id="ARBA00005525"/>
    </source>
</evidence>
<evidence type="ECO:0000256" key="9">
    <source>
        <dbReference type="RuleBase" id="RU003903"/>
    </source>
</evidence>
<evidence type="ECO:0000256" key="4">
    <source>
        <dbReference type="ARBA" id="ARBA00023002"/>
    </source>
</evidence>
<keyword evidence="13" id="KW-1185">Reference proteome</keyword>
<dbReference type="EC" id="1.5.1.2" evidence="6 7"/>
<dbReference type="Gene3D" id="3.40.50.720">
    <property type="entry name" value="NAD(P)-binding Rossmann-like Domain"/>
    <property type="match status" value="1"/>
</dbReference>
<feature type="binding site" evidence="8">
    <location>
        <position position="55"/>
    </location>
    <ligand>
        <name>NADPH</name>
        <dbReference type="ChEBI" id="CHEBI:57783"/>
    </ligand>
</feature>
<feature type="domain" description="Pyrroline-5-carboxylate reductase catalytic N-terminal" evidence="10">
    <location>
        <begin position="2"/>
        <end position="97"/>
    </location>
</feature>
<dbReference type="Gene3D" id="1.10.3730.10">
    <property type="entry name" value="ProC C-terminal domain-like"/>
    <property type="match status" value="1"/>
</dbReference>
<dbReference type="InterPro" id="IPR028939">
    <property type="entry name" value="P5C_Rdtase_cat_N"/>
</dbReference>
<organism evidence="12 13">
    <name type="scientific">Lacticaseibacillus saniviri JCM 17471 = DSM 24301</name>
    <dbReference type="NCBI Taxonomy" id="1293598"/>
    <lineage>
        <taxon>Bacteria</taxon>
        <taxon>Bacillati</taxon>
        <taxon>Bacillota</taxon>
        <taxon>Bacilli</taxon>
        <taxon>Lactobacillales</taxon>
        <taxon>Lactobacillaceae</taxon>
        <taxon>Lacticaseibacillus</taxon>
    </lineage>
</organism>
<feature type="binding site" evidence="8">
    <location>
        <begin position="68"/>
        <end position="71"/>
    </location>
    <ligand>
        <name>NADP(+)</name>
        <dbReference type="ChEBI" id="CHEBI:58349"/>
    </ligand>
</feature>
<dbReference type="STRING" id="1293598.IV56_GL001996"/>
<dbReference type="GO" id="GO:0005737">
    <property type="term" value="C:cytoplasm"/>
    <property type="evidence" value="ECO:0007669"/>
    <property type="project" value="UniProtKB-SubCell"/>
</dbReference>
<evidence type="ECO:0000259" key="11">
    <source>
        <dbReference type="Pfam" id="PF14748"/>
    </source>
</evidence>
<evidence type="ECO:0000256" key="8">
    <source>
        <dbReference type="PIRSR" id="PIRSR000193-1"/>
    </source>
</evidence>
<feature type="binding site" evidence="8">
    <location>
        <begin position="6"/>
        <end position="11"/>
    </location>
    <ligand>
        <name>NADP(+)</name>
        <dbReference type="ChEBI" id="CHEBI:58349"/>
    </ligand>
</feature>
<dbReference type="EMBL" id="JQCE01000057">
    <property type="protein sequence ID" value="KRO15997.1"/>
    <property type="molecule type" value="Genomic_DNA"/>
</dbReference>
<dbReference type="NCBIfam" id="TIGR00112">
    <property type="entry name" value="proC"/>
    <property type="match status" value="1"/>
</dbReference>
<feature type="domain" description="Pyrroline-5-carboxylate reductase dimerisation" evidence="11">
    <location>
        <begin position="161"/>
        <end position="264"/>
    </location>
</feature>
<keyword evidence="6" id="KW-0963">Cytoplasm</keyword>
<dbReference type="Pfam" id="PF03807">
    <property type="entry name" value="F420_oxidored"/>
    <property type="match status" value="1"/>
</dbReference>
<evidence type="ECO:0000256" key="3">
    <source>
        <dbReference type="ARBA" id="ARBA00022857"/>
    </source>
</evidence>